<organism evidence="3 4">
    <name type="scientific">Gloeobacter violaceus (strain ATCC 29082 / PCC 7421)</name>
    <dbReference type="NCBI Taxonomy" id="251221"/>
    <lineage>
        <taxon>Bacteria</taxon>
        <taxon>Bacillati</taxon>
        <taxon>Cyanobacteriota</taxon>
        <taxon>Cyanophyceae</taxon>
        <taxon>Gloeobacterales</taxon>
        <taxon>Gloeobacteraceae</taxon>
        <taxon>Gloeobacter</taxon>
    </lineage>
</organism>
<dbReference type="HOGENOM" id="CLU_1473196_0_0_3"/>
<dbReference type="CDD" id="cd16383">
    <property type="entry name" value="GUN4"/>
    <property type="match status" value="1"/>
</dbReference>
<evidence type="ECO:0000259" key="2">
    <source>
        <dbReference type="Pfam" id="PF05419"/>
    </source>
</evidence>
<dbReference type="Gene3D" id="1.25.40.620">
    <property type="match status" value="1"/>
</dbReference>
<dbReference type="GO" id="GO:0046906">
    <property type="term" value="F:tetrapyrrole binding"/>
    <property type="evidence" value="ECO:0000318"/>
    <property type="project" value="GO_Central"/>
</dbReference>
<evidence type="ECO:0000313" key="4">
    <source>
        <dbReference type="Proteomes" id="UP000000557"/>
    </source>
</evidence>
<dbReference type="InterPro" id="IPR008629">
    <property type="entry name" value="GUN4-like"/>
</dbReference>
<dbReference type="PANTHER" id="PTHR34800:SF1">
    <property type="entry name" value="TETRAPYRROLE-BINDING PROTEIN, CHLOROPLASTIC"/>
    <property type="match status" value="1"/>
</dbReference>
<keyword evidence="1" id="KW-0732">Signal</keyword>
<dbReference type="AlphaFoldDB" id="Q7NEB8"/>
<dbReference type="PhylomeDB" id="Q7NEB8"/>
<dbReference type="PATRIC" id="fig|251221.4.peg.3993"/>
<sequence>MDALRIGSMPLSFKVFTALCLSAVLAAPAGAELTSRNPYTRLVEVLRTGNWREAEQETRLLLLRSVGREEVGWLDVPAIQKLSCDDVRAVDRVWAAASAERLGFSAQKRLWQEISGEAGPPAAATFNANYDRFVERVGWRFGGEWVQDANLTFTTAAPAGHLSAIGRDGCFITFLTMLSRCGL</sequence>
<feature type="signal peptide" evidence="1">
    <location>
        <begin position="1"/>
        <end position="26"/>
    </location>
</feature>
<dbReference type="Pfam" id="PF05419">
    <property type="entry name" value="GUN4"/>
    <property type="match status" value="1"/>
</dbReference>
<dbReference type="InterPro" id="IPR037215">
    <property type="entry name" value="GUN4-like_sf"/>
</dbReference>
<gene>
    <name evidence="3" type="ordered locus">glr3962</name>
</gene>
<dbReference type="eggNOG" id="COG0515">
    <property type="taxonomic scope" value="Bacteria"/>
</dbReference>
<proteinExistence type="predicted"/>
<reference evidence="3 4" key="2">
    <citation type="journal article" date="2003" name="DNA Res.">
        <title>Complete genome structure of Gloeobacter violaceus PCC 7421, a cyanobacterium that lacks thylakoids (supplement).</title>
        <authorList>
            <person name="Nakamura Y."/>
            <person name="Kaneko T."/>
            <person name="Sato S."/>
            <person name="Mimuro M."/>
            <person name="Miyashita H."/>
            <person name="Tsuchiya T."/>
            <person name="Sasamoto S."/>
            <person name="Watanabe A."/>
            <person name="Kawashima K."/>
            <person name="Kishida Y."/>
            <person name="Kiyokawa C."/>
            <person name="Kohara M."/>
            <person name="Matsumoto M."/>
            <person name="Matsuno A."/>
            <person name="Nakazaki N."/>
            <person name="Shimpo S."/>
            <person name="Takeuchi C."/>
            <person name="Yamada M."/>
            <person name="Tabata S."/>
        </authorList>
    </citation>
    <scope>NUCLEOTIDE SEQUENCE [LARGE SCALE GENOMIC DNA]</scope>
    <source>
        <strain evidence="4">ATCC 29082 / PCC 7421</strain>
    </source>
</reference>
<protein>
    <submittedName>
        <fullName evidence="3">Glr3962 protein</fullName>
    </submittedName>
</protein>
<dbReference type="Proteomes" id="UP000000557">
    <property type="component" value="Chromosome"/>
</dbReference>
<feature type="chain" id="PRO_5004291805" evidence="1">
    <location>
        <begin position="27"/>
        <end position="183"/>
    </location>
</feature>
<reference evidence="3 4" key="1">
    <citation type="journal article" date="2003" name="DNA Res.">
        <title>Complete genome structure of Gloeobacter violaceus PCC 7421, a cyanobacterium that lacks thylakoids.</title>
        <authorList>
            <person name="Nakamura Y."/>
            <person name="Kaneko T."/>
            <person name="Sato S."/>
            <person name="Mimuro M."/>
            <person name="Miyashita H."/>
            <person name="Tsuchiya T."/>
            <person name="Sasamoto S."/>
            <person name="Watanabe A."/>
            <person name="Kawashima K."/>
            <person name="Kishida Y."/>
            <person name="Kiyokawa C."/>
            <person name="Kohara M."/>
            <person name="Matsumoto M."/>
            <person name="Matsuno A."/>
            <person name="Nakazaki N."/>
            <person name="Shimpo S."/>
            <person name="Takeuchi C."/>
            <person name="Yamada M."/>
            <person name="Tabata S."/>
        </authorList>
    </citation>
    <scope>NUCLEOTIDE SEQUENCE [LARGE SCALE GENOMIC DNA]</scope>
    <source>
        <strain evidence="4">ATCC 29082 / PCC 7421</strain>
    </source>
</reference>
<dbReference type="EnsemblBacteria" id="BAC91903">
    <property type="protein sequence ID" value="BAC91903"/>
    <property type="gene ID" value="BAC91903"/>
</dbReference>
<name>Q7NEB8_GLOVI</name>
<dbReference type="Gene3D" id="1.10.10.1770">
    <property type="entry name" value="Gun4-like"/>
    <property type="match status" value="1"/>
</dbReference>
<evidence type="ECO:0000256" key="1">
    <source>
        <dbReference type="SAM" id="SignalP"/>
    </source>
</evidence>
<dbReference type="KEGG" id="gvi:glr3962"/>
<accession>Q7NEB8</accession>
<dbReference type="STRING" id="251221.gene:10761479"/>
<evidence type="ECO:0000313" key="3">
    <source>
        <dbReference type="EMBL" id="BAC91903.1"/>
    </source>
</evidence>
<keyword evidence="4" id="KW-1185">Reference proteome</keyword>
<dbReference type="EMBL" id="BA000045">
    <property type="protein sequence ID" value="BAC91903.1"/>
    <property type="molecule type" value="Genomic_DNA"/>
</dbReference>
<feature type="domain" description="GUN4-like" evidence="2">
    <location>
        <begin position="37"/>
        <end position="164"/>
    </location>
</feature>
<dbReference type="SUPFAM" id="SSF140869">
    <property type="entry name" value="GUN4-like"/>
    <property type="match status" value="1"/>
</dbReference>
<dbReference type="InParanoid" id="Q7NEB8"/>
<dbReference type="OrthoDB" id="7915178at2"/>
<dbReference type="PANTHER" id="PTHR34800">
    <property type="entry name" value="TETRAPYRROLE-BINDING PROTEIN, CHLOROPLASTIC"/>
    <property type="match status" value="1"/>
</dbReference>